<dbReference type="Proteomes" id="UP001432027">
    <property type="component" value="Unassembled WGS sequence"/>
</dbReference>
<sequence>FLQTMKRLLLLLAISSSVFSQFQQVQTTAQTYNSIPLIDSRGQNSFSNGNGMNTNGNGGNSFNHYQPYVSPSSSALTGGGTNFQFTMRSFSDPGSRTPDGGVCRCPQGISCGDEDRCSFTFTFIVATPNQKSEIYETPEIRLDPNGDLPLTLSNEWGRTFIVNINGRPSSLDVLVHHRGLTYDDTGRPLSASKLLLVDRFHVDLETILPAVGGTVQSLQNSNDYSGQILNTRMSLSMALSCSSQSLIGPDCDLKCNRSTTISNVASCRSESTGYFAICNWAVGQPNQVENCQRCPWGVRDDTHCQDEDGGVLYPDRAGVVDGDFRTATIVLSIILFVVVVLLGALVTYLCMKTRNLSKKEEQLPGHNVRAAEPPAVTRPLLQTRYSNDSGHNTPTPAPRHMTPTGPSGSSMPGGVAVLPPKSALKKPPPPAYMGGSNSLNESVNTSYNDMPRAMQVSRSEVV</sequence>
<feature type="non-terminal residue" evidence="4">
    <location>
        <position position="1"/>
    </location>
</feature>
<feature type="compositionally biased region" description="Polar residues" evidence="1">
    <location>
        <begin position="435"/>
        <end position="448"/>
    </location>
</feature>
<keyword evidence="5" id="KW-1185">Reference proteome</keyword>
<evidence type="ECO:0000313" key="5">
    <source>
        <dbReference type="Proteomes" id="UP001432027"/>
    </source>
</evidence>
<accession>A0AAV5TKK0</accession>
<reference evidence="4" key="1">
    <citation type="submission" date="2023-10" db="EMBL/GenBank/DDBJ databases">
        <title>Genome assembly of Pristionchus species.</title>
        <authorList>
            <person name="Yoshida K."/>
            <person name="Sommer R.J."/>
        </authorList>
    </citation>
    <scope>NUCLEOTIDE SEQUENCE</scope>
    <source>
        <strain evidence="4">RS0144</strain>
    </source>
</reference>
<feature type="region of interest" description="Disordered" evidence="1">
    <location>
        <begin position="385"/>
        <end position="462"/>
    </location>
</feature>
<dbReference type="EMBL" id="BTSX01000004">
    <property type="protein sequence ID" value="GMS94831.1"/>
    <property type="molecule type" value="Genomic_DNA"/>
</dbReference>
<protein>
    <submittedName>
        <fullName evidence="4">Uncharacterized protein</fullName>
    </submittedName>
</protein>
<evidence type="ECO:0000313" key="4">
    <source>
        <dbReference type="EMBL" id="GMS94831.1"/>
    </source>
</evidence>
<feature type="chain" id="PRO_5043842895" evidence="3">
    <location>
        <begin position="21"/>
        <end position="462"/>
    </location>
</feature>
<keyword evidence="2" id="KW-0472">Membrane</keyword>
<feature type="compositionally biased region" description="Polar residues" evidence="1">
    <location>
        <begin position="385"/>
        <end position="394"/>
    </location>
</feature>
<feature type="compositionally biased region" description="Low complexity" evidence="1">
    <location>
        <begin position="401"/>
        <end position="422"/>
    </location>
</feature>
<keyword evidence="2" id="KW-1133">Transmembrane helix</keyword>
<organism evidence="4 5">
    <name type="scientific">Pristionchus entomophagus</name>
    <dbReference type="NCBI Taxonomy" id="358040"/>
    <lineage>
        <taxon>Eukaryota</taxon>
        <taxon>Metazoa</taxon>
        <taxon>Ecdysozoa</taxon>
        <taxon>Nematoda</taxon>
        <taxon>Chromadorea</taxon>
        <taxon>Rhabditida</taxon>
        <taxon>Rhabditina</taxon>
        <taxon>Diplogasteromorpha</taxon>
        <taxon>Diplogasteroidea</taxon>
        <taxon>Neodiplogasteridae</taxon>
        <taxon>Pristionchus</taxon>
    </lineage>
</organism>
<feature type="signal peptide" evidence="3">
    <location>
        <begin position="1"/>
        <end position="20"/>
    </location>
</feature>
<evidence type="ECO:0000256" key="1">
    <source>
        <dbReference type="SAM" id="MobiDB-lite"/>
    </source>
</evidence>
<dbReference type="AlphaFoldDB" id="A0AAV5TKK0"/>
<evidence type="ECO:0000256" key="2">
    <source>
        <dbReference type="SAM" id="Phobius"/>
    </source>
</evidence>
<keyword evidence="3" id="KW-0732">Signal</keyword>
<proteinExistence type="predicted"/>
<gene>
    <name evidence="4" type="ORF">PENTCL1PPCAC_17006</name>
</gene>
<name>A0AAV5TKK0_9BILA</name>
<evidence type="ECO:0000256" key="3">
    <source>
        <dbReference type="SAM" id="SignalP"/>
    </source>
</evidence>
<comment type="caution">
    <text evidence="4">The sequence shown here is derived from an EMBL/GenBank/DDBJ whole genome shotgun (WGS) entry which is preliminary data.</text>
</comment>
<feature type="transmembrane region" description="Helical" evidence="2">
    <location>
        <begin position="329"/>
        <end position="351"/>
    </location>
</feature>
<keyword evidence="2" id="KW-0812">Transmembrane</keyword>